<evidence type="ECO:0000313" key="2">
    <source>
        <dbReference type="EMBL" id="MST68631.1"/>
    </source>
</evidence>
<dbReference type="Pfam" id="PF12728">
    <property type="entry name" value="HTH_17"/>
    <property type="match status" value="1"/>
</dbReference>
<dbReference type="RefSeq" id="WP_154572092.1">
    <property type="nucleotide sequence ID" value="NZ_VUNB01000002.1"/>
</dbReference>
<gene>
    <name evidence="2" type="ORF">FYJ66_03370</name>
</gene>
<evidence type="ECO:0000259" key="1">
    <source>
        <dbReference type="Pfam" id="PF12728"/>
    </source>
</evidence>
<reference evidence="2" key="1">
    <citation type="submission" date="2019-09" db="EMBL/GenBank/DDBJ databases">
        <title>In-depth cultivation of the pig gut microbiome towards novel bacterial diversity and tailored functional studies.</title>
        <authorList>
            <person name="Wylensek D."/>
            <person name="Hitch T.C.A."/>
            <person name="Clavel T."/>
        </authorList>
    </citation>
    <scope>NUCLEOTIDE SEQUENCE</scope>
    <source>
        <strain evidence="2">RF-744-FAT-WT-3</strain>
    </source>
</reference>
<protein>
    <submittedName>
        <fullName evidence="2">Helix-turn-helix domain-containing protein</fullName>
    </submittedName>
</protein>
<feature type="domain" description="Helix-turn-helix" evidence="1">
    <location>
        <begin position="3"/>
        <end position="42"/>
    </location>
</feature>
<accession>A0A6A8M6S4</accession>
<name>A0A6A8M6S4_9FIRM</name>
<dbReference type="InterPro" id="IPR041657">
    <property type="entry name" value="HTH_17"/>
</dbReference>
<proteinExistence type="predicted"/>
<organism evidence="2">
    <name type="scientific">Baileyella intestinalis</name>
    <dbReference type="NCBI Taxonomy" id="2606709"/>
    <lineage>
        <taxon>Bacteria</taxon>
        <taxon>Bacillati</taxon>
        <taxon>Bacillota</taxon>
        <taxon>Clostridia</taxon>
        <taxon>Peptostreptococcales</taxon>
        <taxon>Anaerovoracaceae</taxon>
        <taxon>Baileyella</taxon>
    </lineage>
</organism>
<comment type="caution">
    <text evidence="2">The sequence shown here is derived from an EMBL/GenBank/DDBJ whole genome shotgun (WGS) entry which is preliminary data.</text>
</comment>
<sequence length="58" mass="6749">MDYYTTSELAEKWGISRRRVTTLCIEGRLEGAILKGKTWLIPIDVVKPVDLRRKKESK</sequence>
<dbReference type="AlphaFoldDB" id="A0A6A8M6S4"/>
<dbReference type="EMBL" id="VUNB01000002">
    <property type="protein sequence ID" value="MST68631.1"/>
    <property type="molecule type" value="Genomic_DNA"/>
</dbReference>